<feature type="compositionally biased region" description="Acidic residues" evidence="12">
    <location>
        <begin position="175"/>
        <end position="187"/>
    </location>
</feature>
<comment type="subunit">
    <text evidence="11">Heterotrimer of RecB, RecC and RecD. All subunits contribute to DNA-binding.</text>
</comment>
<dbReference type="EC" id="5.6.2.3" evidence="11"/>
<evidence type="ECO:0000256" key="11">
    <source>
        <dbReference type="HAMAP-Rule" id="MF_01487"/>
    </source>
</evidence>
<keyword evidence="8 11" id="KW-0238">DNA-binding</keyword>
<gene>
    <name evidence="11 15" type="primary">recD</name>
    <name evidence="15" type="ORF">D7032_10170</name>
</gene>
<evidence type="ECO:0000259" key="13">
    <source>
        <dbReference type="Pfam" id="PF13538"/>
    </source>
</evidence>
<dbReference type="Pfam" id="PF21185">
    <property type="entry name" value="RecD_N"/>
    <property type="match status" value="1"/>
</dbReference>
<dbReference type="Gene3D" id="3.40.50.300">
    <property type="entry name" value="P-loop containing nucleotide triphosphate hydrolases"/>
    <property type="match status" value="3"/>
</dbReference>
<keyword evidence="4 11" id="KW-0378">Hydrolase</keyword>
<sequence length="667" mass="72813">MTDSPSILQSSQAVTALLKQWEEQRLLTALDRHFALQMAAIHREPSPLFLLLCALLSRQLSSQHACLPLGSIAFDNPLAEPHPSVRLNTDPAGLELAVASFAAVGAPGEDKPLILDAGRLYLKRYYDFECRVARRLTAMAVTEYPATDEVRRALDCLFLPPVSHTSQATNGAAEADSEAQTDGETQTDSENSGKRDWQKVATATAYCRQLAVITGGPGTGKTTTVTKLLMLLCLGNEMNIRLVAPTGKAAARLTESIKASKQRLAKELLPFAAELDLGAIDKIPEEAATVHRLLGVIPGSHKFRHHQDNPLHLDLLIVDEASMVDLPMMDRLLDALPANARLILLGDQDQLASVEAGAVLADICAGLRHQQDWRMRYSAEFAATLTRLTGFDLSDCVNLAPGIGNNLCMLRHSHRFRGDAGIGVLAKAVNLSDGAAITAAWNGGYQELEWLEIGKQQQGLAQLLSQACEHYRDYLEVVHRPDIGAEEIIARYNRFRLLCATRGGDFGVEGINRQLTQVLKQAGLIAPQQEFYPGRPLIIQSNDYNLGLFNGDIGVILPDRDSNRLLAHFIQADGSVLKVLPARLPGHETCFAMTVHKSQGSEFDSVALVLPPSPSPAQLQLLTKELIYTAITRAKQHFCCLGNSSVFDGACRRLTRRASGLADRLWQ</sequence>
<dbReference type="CDD" id="cd17933">
    <property type="entry name" value="DEXSc_RecD-like"/>
    <property type="match status" value="1"/>
</dbReference>
<feature type="binding site" evidence="11">
    <location>
        <begin position="215"/>
        <end position="222"/>
    </location>
    <ligand>
        <name>ATP</name>
        <dbReference type="ChEBI" id="CHEBI:30616"/>
    </ligand>
</feature>
<dbReference type="GO" id="GO:0043139">
    <property type="term" value="F:5'-3' DNA helicase activity"/>
    <property type="evidence" value="ECO:0007669"/>
    <property type="project" value="UniProtKB-UniRule"/>
</dbReference>
<dbReference type="EMBL" id="CP032664">
    <property type="protein sequence ID" value="QQO83589.1"/>
    <property type="molecule type" value="Genomic_DNA"/>
</dbReference>
<keyword evidence="5 11" id="KW-0347">Helicase</keyword>
<keyword evidence="2 11" id="KW-0547">Nucleotide-binding</keyword>
<dbReference type="PANTHER" id="PTHR43788:SF6">
    <property type="entry name" value="DNA HELICASE B"/>
    <property type="match status" value="1"/>
</dbReference>
<dbReference type="GO" id="GO:0000724">
    <property type="term" value="P:double-strand break repair via homologous recombination"/>
    <property type="evidence" value="ECO:0007669"/>
    <property type="project" value="UniProtKB-UniRule"/>
</dbReference>
<evidence type="ECO:0000256" key="1">
    <source>
        <dbReference type="ARBA" id="ARBA00022722"/>
    </source>
</evidence>
<name>A0A7T8EBY2_9GAMM</name>
<dbReference type="RefSeq" id="WP_345861655.1">
    <property type="nucleotide sequence ID" value="NZ_CP032664.1"/>
</dbReference>
<dbReference type="SUPFAM" id="SSF52540">
    <property type="entry name" value="P-loop containing nucleoside triphosphate hydrolases"/>
    <property type="match status" value="2"/>
</dbReference>
<feature type="region of interest" description="Disordered" evidence="12">
    <location>
        <begin position="167"/>
        <end position="196"/>
    </location>
</feature>
<dbReference type="GO" id="GO:0009338">
    <property type="term" value="C:exodeoxyribonuclease V complex"/>
    <property type="evidence" value="ECO:0007669"/>
    <property type="project" value="InterPro"/>
</dbReference>
<dbReference type="InterPro" id="IPR049550">
    <property type="entry name" value="RecD_N"/>
</dbReference>
<evidence type="ECO:0000256" key="12">
    <source>
        <dbReference type="SAM" id="MobiDB-lite"/>
    </source>
</evidence>
<reference evidence="15" key="1">
    <citation type="submission" date="2018-09" db="EMBL/GenBank/DDBJ databases">
        <title>Genome sequencing and analysis.</title>
        <authorList>
            <person name="Huang Y.-T."/>
        </authorList>
    </citation>
    <scope>NUCLEOTIDE SEQUENCE</scope>
    <source>
        <strain evidence="15">HIDE</strain>
    </source>
</reference>
<dbReference type="AlphaFoldDB" id="A0A7T8EBY2"/>
<keyword evidence="3 11" id="KW-0227">DNA damage</keyword>
<comment type="catalytic activity">
    <reaction evidence="11">
        <text>ATP + H2O = ADP + phosphate + H(+)</text>
        <dbReference type="Rhea" id="RHEA:13065"/>
        <dbReference type="ChEBI" id="CHEBI:15377"/>
        <dbReference type="ChEBI" id="CHEBI:15378"/>
        <dbReference type="ChEBI" id="CHEBI:30616"/>
        <dbReference type="ChEBI" id="CHEBI:43474"/>
        <dbReference type="ChEBI" id="CHEBI:456216"/>
        <dbReference type="EC" id="5.6.2.3"/>
    </reaction>
</comment>
<dbReference type="Gene3D" id="1.10.10.1020">
    <property type="entry name" value="RecBCD complex, subunit RecD, N-terminal domain"/>
    <property type="match status" value="1"/>
</dbReference>
<evidence type="ECO:0000256" key="7">
    <source>
        <dbReference type="ARBA" id="ARBA00022840"/>
    </source>
</evidence>
<dbReference type="CDD" id="cd18809">
    <property type="entry name" value="SF1_C_RecD"/>
    <property type="match status" value="1"/>
</dbReference>
<keyword evidence="7 11" id="KW-0067">ATP-binding</keyword>
<evidence type="ECO:0000259" key="14">
    <source>
        <dbReference type="Pfam" id="PF21185"/>
    </source>
</evidence>
<comment type="function">
    <text evidence="11">A helicase/nuclease that prepares dsDNA breaks (DSB) for recombinational DNA repair. Binds to DSBs and unwinds DNA via a highly rapid and processive ATP-dependent bidirectional helicase activity. Unwinds dsDNA until it encounters a Chi (crossover hotspot instigator) sequence from the 3' direction. Cuts ssDNA a few nucleotides 3' to the Chi site. The properties and activities of the enzyme are changed at Chi. The Chi-altered holoenzyme produces a long 3'-ssDNA overhang and facilitates RecA-binding to the ssDNA for homologous DNA recombination and repair. Holoenzyme degrades any linearized DNA that is unable to undergo homologous recombination. In the holoenzyme this subunit has ssDNA-dependent ATPase and 5'-3' helicase activity. When added to pre-assembled RecBC greatly stimulates nuclease activity and augments holoenzyme processivity. Negatively regulates the RecA-loading ability of RecBCD.</text>
</comment>
<keyword evidence="1 11" id="KW-0540">Nuclease</keyword>
<evidence type="ECO:0000256" key="10">
    <source>
        <dbReference type="ARBA" id="ARBA00023235"/>
    </source>
</evidence>
<dbReference type="GO" id="GO:0017116">
    <property type="term" value="F:single-stranded DNA helicase activity"/>
    <property type="evidence" value="ECO:0007669"/>
    <property type="project" value="TreeGrafter"/>
</dbReference>
<evidence type="ECO:0000256" key="9">
    <source>
        <dbReference type="ARBA" id="ARBA00023204"/>
    </source>
</evidence>
<keyword evidence="6 11" id="KW-0269">Exonuclease</keyword>
<dbReference type="GO" id="GO:0003677">
    <property type="term" value="F:DNA binding"/>
    <property type="evidence" value="ECO:0007669"/>
    <property type="project" value="UniProtKB-UniRule"/>
</dbReference>
<dbReference type="InterPro" id="IPR027785">
    <property type="entry name" value="UvrD-like_helicase_C"/>
</dbReference>
<dbReference type="HAMAP" id="MF_01487">
    <property type="entry name" value="RecD"/>
    <property type="match status" value="1"/>
</dbReference>
<dbReference type="GO" id="GO:0008854">
    <property type="term" value="F:exodeoxyribonuclease V activity"/>
    <property type="evidence" value="ECO:0007669"/>
    <property type="project" value="InterPro"/>
</dbReference>
<dbReference type="GO" id="GO:0005524">
    <property type="term" value="F:ATP binding"/>
    <property type="evidence" value="ECO:0007669"/>
    <property type="project" value="UniProtKB-UniRule"/>
</dbReference>
<keyword evidence="9 11" id="KW-0234">DNA repair</keyword>
<organism evidence="15">
    <name type="scientific">Shewanella algae</name>
    <dbReference type="NCBI Taxonomy" id="38313"/>
    <lineage>
        <taxon>Bacteria</taxon>
        <taxon>Pseudomonadati</taxon>
        <taxon>Pseudomonadota</taxon>
        <taxon>Gammaproteobacteria</taxon>
        <taxon>Alteromonadales</taxon>
        <taxon>Shewanellaceae</taxon>
        <taxon>Shewanella</taxon>
    </lineage>
</organism>
<dbReference type="InterPro" id="IPR006344">
    <property type="entry name" value="RecD"/>
</dbReference>
<evidence type="ECO:0000256" key="4">
    <source>
        <dbReference type="ARBA" id="ARBA00022801"/>
    </source>
</evidence>
<keyword evidence="10 11" id="KW-0413">Isomerase</keyword>
<evidence type="ECO:0000256" key="5">
    <source>
        <dbReference type="ARBA" id="ARBA00022806"/>
    </source>
</evidence>
<dbReference type="InterPro" id="IPR050534">
    <property type="entry name" value="Coronavir_polyprotein_1ab"/>
</dbReference>
<feature type="domain" description="RecBCD enzyme subunit RecD N-terminal" evidence="14">
    <location>
        <begin position="23"/>
        <end position="121"/>
    </location>
</feature>
<evidence type="ECO:0000256" key="8">
    <source>
        <dbReference type="ARBA" id="ARBA00023125"/>
    </source>
</evidence>
<evidence type="ECO:0000256" key="2">
    <source>
        <dbReference type="ARBA" id="ARBA00022741"/>
    </source>
</evidence>
<evidence type="ECO:0000313" key="15">
    <source>
        <dbReference type="EMBL" id="QQO83589.1"/>
    </source>
</evidence>
<dbReference type="PANTHER" id="PTHR43788">
    <property type="entry name" value="DNA2/NAM7 HELICASE FAMILY MEMBER"/>
    <property type="match status" value="1"/>
</dbReference>
<evidence type="ECO:0000256" key="6">
    <source>
        <dbReference type="ARBA" id="ARBA00022839"/>
    </source>
</evidence>
<protein>
    <recommendedName>
        <fullName evidence="11">RecBCD enzyme subunit RecD</fullName>
        <ecNumber evidence="11">5.6.2.3</ecNumber>
    </recommendedName>
    <alternativeName>
        <fullName evidence="11">DNA 5'-3' helicase subunit RecD</fullName>
    </alternativeName>
    <alternativeName>
        <fullName evidence="11">Exonuclease V subunit RecD</fullName>
        <shortName evidence="11">ExoV subunit RecD</shortName>
    </alternativeName>
    <alternativeName>
        <fullName evidence="11">Helicase/nuclease RecBCD subunit RecD</fullName>
    </alternativeName>
</protein>
<accession>A0A7T8EBY2</accession>
<dbReference type="InterPro" id="IPR027417">
    <property type="entry name" value="P-loop_NTPase"/>
</dbReference>
<evidence type="ECO:0000256" key="3">
    <source>
        <dbReference type="ARBA" id="ARBA00022763"/>
    </source>
</evidence>
<dbReference type="InterPro" id="IPR041851">
    <property type="entry name" value="RecD_N_sf"/>
</dbReference>
<comment type="miscellaneous">
    <text evidence="11">In the RecBCD complex, RecB has a slow 3'-5' helicase, an exonuclease activity and loads RecA onto ssDNA, RecD has a fast 5'-3' helicase activity, while RecC stimulates the ATPase and processivity of the RecB helicase and contributes to recognition of the Chi site.</text>
</comment>
<dbReference type="Pfam" id="PF13245">
    <property type="entry name" value="AAA_19"/>
    <property type="match status" value="1"/>
</dbReference>
<dbReference type="Pfam" id="PF13538">
    <property type="entry name" value="UvrD_C_2"/>
    <property type="match status" value="1"/>
</dbReference>
<feature type="domain" description="UvrD-like helicase C-terminal" evidence="13">
    <location>
        <begin position="590"/>
        <end position="637"/>
    </location>
</feature>
<comment type="similarity">
    <text evidence="11">Belongs to the RecD family.</text>
</comment>
<dbReference type="NCBIfam" id="TIGR01447">
    <property type="entry name" value="recD"/>
    <property type="match status" value="1"/>
</dbReference>
<proteinExistence type="inferred from homology"/>